<protein>
    <submittedName>
        <fullName evidence="1">Uncharacterized protein</fullName>
    </submittedName>
</protein>
<keyword evidence="2" id="KW-1185">Reference proteome</keyword>
<gene>
    <name evidence="1" type="ORF">HK097_006123</name>
</gene>
<dbReference type="Proteomes" id="UP001212841">
    <property type="component" value="Unassembled WGS sequence"/>
</dbReference>
<dbReference type="AlphaFoldDB" id="A0AAD5SFZ9"/>
<name>A0AAD5SFZ9_9FUNG</name>
<proteinExistence type="predicted"/>
<reference evidence="1" key="1">
    <citation type="submission" date="2020-05" db="EMBL/GenBank/DDBJ databases">
        <title>Phylogenomic resolution of chytrid fungi.</title>
        <authorList>
            <person name="Stajich J.E."/>
            <person name="Amses K."/>
            <person name="Simmons R."/>
            <person name="Seto K."/>
            <person name="Myers J."/>
            <person name="Bonds A."/>
            <person name="Quandt C.A."/>
            <person name="Barry K."/>
            <person name="Liu P."/>
            <person name="Grigoriev I."/>
            <person name="Longcore J.E."/>
            <person name="James T.Y."/>
        </authorList>
    </citation>
    <scope>NUCLEOTIDE SEQUENCE</scope>
    <source>
        <strain evidence="1">JEL0318</strain>
    </source>
</reference>
<comment type="caution">
    <text evidence="1">The sequence shown here is derived from an EMBL/GenBank/DDBJ whole genome shotgun (WGS) entry which is preliminary data.</text>
</comment>
<dbReference type="EMBL" id="JADGJD010000287">
    <property type="protein sequence ID" value="KAJ3052521.1"/>
    <property type="molecule type" value="Genomic_DNA"/>
</dbReference>
<accession>A0AAD5SFZ9</accession>
<organism evidence="1 2">
    <name type="scientific">Rhizophlyctis rosea</name>
    <dbReference type="NCBI Taxonomy" id="64517"/>
    <lineage>
        <taxon>Eukaryota</taxon>
        <taxon>Fungi</taxon>
        <taxon>Fungi incertae sedis</taxon>
        <taxon>Chytridiomycota</taxon>
        <taxon>Chytridiomycota incertae sedis</taxon>
        <taxon>Chytridiomycetes</taxon>
        <taxon>Rhizophlyctidales</taxon>
        <taxon>Rhizophlyctidaceae</taxon>
        <taxon>Rhizophlyctis</taxon>
    </lineage>
</organism>
<evidence type="ECO:0000313" key="2">
    <source>
        <dbReference type="Proteomes" id="UP001212841"/>
    </source>
</evidence>
<evidence type="ECO:0000313" key="1">
    <source>
        <dbReference type="EMBL" id="KAJ3052521.1"/>
    </source>
</evidence>
<sequence length="101" mass="11364">MLAGTMNFRDAVRIMWDNVNLSWEDAMALLKGTLAVPSHLTEENVNMWKVDAKFPDLLAYCKEKKIPFVVVSRLVSSCRGVGRNEKVDPGRKNVQLLASDN</sequence>